<dbReference type="RefSeq" id="WP_183089296.1">
    <property type="nucleotide sequence ID" value="NZ_JACJUD010000003.1"/>
</dbReference>
<evidence type="ECO:0000256" key="3">
    <source>
        <dbReference type="ARBA" id="ARBA00022989"/>
    </source>
</evidence>
<keyword evidence="7" id="KW-1185">Reference proteome</keyword>
<dbReference type="InterPro" id="IPR010652">
    <property type="entry name" value="DUF1232"/>
</dbReference>
<dbReference type="GO" id="GO:0012505">
    <property type="term" value="C:endomembrane system"/>
    <property type="evidence" value="ECO:0007669"/>
    <property type="project" value="UniProtKB-SubCell"/>
</dbReference>
<dbReference type="AlphaFoldDB" id="A0A7W4LM99"/>
<comment type="subcellular location">
    <subcellularLocation>
        <location evidence="1">Endomembrane system</location>
        <topology evidence="1">Multi-pass membrane protein</topology>
    </subcellularLocation>
</comment>
<accession>A0A7W4LM99</accession>
<evidence type="ECO:0000313" key="6">
    <source>
        <dbReference type="EMBL" id="MBB2495777.1"/>
    </source>
</evidence>
<dbReference type="EMBL" id="JACJUD010000003">
    <property type="protein sequence ID" value="MBB2495777.1"/>
    <property type="molecule type" value="Genomic_DNA"/>
</dbReference>
<dbReference type="Proteomes" id="UP000542720">
    <property type="component" value="Unassembled WGS sequence"/>
</dbReference>
<comment type="caution">
    <text evidence="6">The sequence shown here is derived from an EMBL/GenBank/DDBJ whole genome shotgun (WGS) entry which is preliminary data.</text>
</comment>
<gene>
    <name evidence="6" type="ORF">H3H51_12180</name>
</gene>
<protein>
    <submittedName>
        <fullName evidence="6">DUF1232 domain-containing protein</fullName>
    </submittedName>
</protein>
<keyword evidence="3" id="KW-1133">Transmembrane helix</keyword>
<keyword evidence="2" id="KW-0812">Transmembrane</keyword>
<reference evidence="6 7" key="1">
    <citation type="submission" date="2020-08" db="EMBL/GenBank/DDBJ databases">
        <authorList>
            <person name="Kim C.M."/>
        </authorList>
    </citation>
    <scope>NUCLEOTIDE SEQUENCE [LARGE SCALE GENOMIC DNA]</scope>
    <source>
        <strain evidence="6 7">UL070</strain>
    </source>
</reference>
<evidence type="ECO:0000256" key="4">
    <source>
        <dbReference type="ARBA" id="ARBA00023136"/>
    </source>
</evidence>
<proteinExistence type="predicted"/>
<evidence type="ECO:0000256" key="2">
    <source>
        <dbReference type="ARBA" id="ARBA00022692"/>
    </source>
</evidence>
<keyword evidence="4" id="KW-0472">Membrane</keyword>
<organism evidence="6 7">
    <name type="scientific">Aquipseudomonas ullengensis</name>
    <dbReference type="NCBI Taxonomy" id="2759166"/>
    <lineage>
        <taxon>Bacteria</taxon>
        <taxon>Pseudomonadati</taxon>
        <taxon>Pseudomonadota</taxon>
        <taxon>Gammaproteobacteria</taxon>
        <taxon>Pseudomonadales</taxon>
        <taxon>Pseudomonadaceae</taxon>
        <taxon>Aquipseudomonas</taxon>
    </lineage>
</organism>
<evidence type="ECO:0000256" key="1">
    <source>
        <dbReference type="ARBA" id="ARBA00004127"/>
    </source>
</evidence>
<feature type="domain" description="DUF1232" evidence="5">
    <location>
        <begin position="71"/>
        <end position="106"/>
    </location>
</feature>
<evidence type="ECO:0000259" key="5">
    <source>
        <dbReference type="Pfam" id="PF06803"/>
    </source>
</evidence>
<sequence length="145" mass="16361">MAIPENMTRYLALAQRLLAGGRLPSLLLAVSRKMPLKDGRVGRLREDLDLLLGLCVAWWRGEYRALGSQALLSIVAGLLYFLMPLDAVPDWLLGVGLLDDLAVLAWVLRTWDSELQAYRVWREQQGAQALSRIEKLPGEDEVHQR</sequence>
<evidence type="ECO:0000313" key="7">
    <source>
        <dbReference type="Proteomes" id="UP000542720"/>
    </source>
</evidence>
<name>A0A7W4LM99_9GAMM</name>
<dbReference type="Pfam" id="PF06803">
    <property type="entry name" value="DUF1232"/>
    <property type="match status" value="1"/>
</dbReference>